<protein>
    <submittedName>
        <fullName evidence="5">Sulfatase-like hydrolase/transferase</fullName>
    </submittedName>
</protein>
<organism evidence="5 6">
    <name type="scientific">Litorilinea aerophila</name>
    <dbReference type="NCBI Taxonomy" id="1204385"/>
    <lineage>
        <taxon>Bacteria</taxon>
        <taxon>Bacillati</taxon>
        <taxon>Chloroflexota</taxon>
        <taxon>Caldilineae</taxon>
        <taxon>Caldilineales</taxon>
        <taxon>Caldilineaceae</taxon>
        <taxon>Litorilinea</taxon>
    </lineage>
</organism>
<gene>
    <name evidence="5" type="ORF">FKZ61_17910</name>
</gene>
<dbReference type="GO" id="GO:0046872">
    <property type="term" value="F:metal ion binding"/>
    <property type="evidence" value="ECO:0007669"/>
    <property type="project" value="UniProtKB-KW"/>
</dbReference>
<keyword evidence="5" id="KW-0808">Transferase</keyword>
<dbReference type="InParanoid" id="A0A540VDQ8"/>
<dbReference type="RefSeq" id="WP_141611531.1">
    <property type="nucleotide sequence ID" value="NZ_VIGC02000026.1"/>
</dbReference>
<feature type="domain" description="Sulfatase N-terminal" evidence="4">
    <location>
        <begin position="5"/>
        <end position="355"/>
    </location>
</feature>
<evidence type="ECO:0000259" key="4">
    <source>
        <dbReference type="Pfam" id="PF00884"/>
    </source>
</evidence>
<dbReference type="PANTHER" id="PTHR45953:SF1">
    <property type="entry name" value="IDURONATE 2-SULFATASE"/>
    <property type="match status" value="1"/>
</dbReference>
<reference evidence="5 6" key="1">
    <citation type="submission" date="2019-06" db="EMBL/GenBank/DDBJ databases">
        <title>Genome sequence of Litorilinea aerophila BAA-2444.</title>
        <authorList>
            <person name="Maclea K.S."/>
            <person name="Maurais E.G."/>
            <person name="Iannazzi L.C."/>
        </authorList>
    </citation>
    <scope>NUCLEOTIDE SEQUENCE [LARGE SCALE GENOMIC DNA]</scope>
    <source>
        <strain evidence="5 6">ATCC BAA-2444</strain>
    </source>
</reference>
<accession>A0A540VDQ8</accession>
<dbReference type="Gene3D" id="3.40.720.10">
    <property type="entry name" value="Alkaline Phosphatase, subunit A"/>
    <property type="match status" value="1"/>
</dbReference>
<dbReference type="GO" id="GO:0005737">
    <property type="term" value="C:cytoplasm"/>
    <property type="evidence" value="ECO:0007669"/>
    <property type="project" value="TreeGrafter"/>
</dbReference>
<sequence>MSQRPNVLLVTTDHWPAALLGVAGHPVIETPTLDQLARNGVRFTNAYSECPVCIPARRTLMTGTAPRTHGDRTFQPTLPMPPHLPTLAQCFRDAGYQAYAVGKLHVYPQRDRIGFDDVILAEEGRPQFGVIDDYEIFLGEQGYPGQSFGHGMCNNEYLSRPWHLEERLHVTNWATQQMARMIRRRDPTRPGFWYLSYCHPHPPLAPLQAYLDLYRDLAPDRPYVGDWAEEDTDSLPYALQAVRAHWGPFRPEQIDRIRRAFYALCTHIDHQLRVVIGTLREEGILDNTIILFTADHGDMLGNHGLWAKRLFYEYSANIPMILVGPAGDERVGHHRVDERLVGWQDVMPTLLELAGLPVPETVDGLSMVGSQRRQWLYGEFGEGPVATRMVHDGRHKLIYYPTGNHIQLFDLAEDPQECHDVARAAGYASIRAGLIERLMGELYGSDEGWIQGDQLVGEPAQPYRPRPNRGLSGQRGLHWPPPPLELSGQVVGAP</sequence>
<dbReference type="PANTHER" id="PTHR45953">
    <property type="entry name" value="IDURONATE 2-SULFATASE"/>
    <property type="match status" value="1"/>
</dbReference>
<evidence type="ECO:0000313" key="6">
    <source>
        <dbReference type="Proteomes" id="UP000317371"/>
    </source>
</evidence>
<proteinExistence type="predicted"/>
<keyword evidence="6" id="KW-1185">Reference proteome</keyword>
<dbReference type="GO" id="GO:0016740">
    <property type="term" value="F:transferase activity"/>
    <property type="evidence" value="ECO:0007669"/>
    <property type="project" value="UniProtKB-KW"/>
</dbReference>
<dbReference type="EMBL" id="VIGC01000026">
    <property type="protein sequence ID" value="TQE94253.1"/>
    <property type="molecule type" value="Genomic_DNA"/>
</dbReference>
<evidence type="ECO:0000313" key="5">
    <source>
        <dbReference type="EMBL" id="TQE94253.1"/>
    </source>
</evidence>
<name>A0A540VDQ8_9CHLR</name>
<feature type="region of interest" description="Disordered" evidence="3">
    <location>
        <begin position="457"/>
        <end position="494"/>
    </location>
</feature>
<dbReference type="GO" id="GO:0008484">
    <property type="term" value="F:sulfuric ester hydrolase activity"/>
    <property type="evidence" value="ECO:0007669"/>
    <property type="project" value="TreeGrafter"/>
</dbReference>
<evidence type="ECO:0000256" key="3">
    <source>
        <dbReference type="SAM" id="MobiDB-lite"/>
    </source>
</evidence>
<dbReference type="OrthoDB" id="974590at2"/>
<comment type="caution">
    <text evidence="5">The sequence shown here is derived from an EMBL/GenBank/DDBJ whole genome shotgun (WGS) entry which is preliminary data.</text>
</comment>
<dbReference type="InterPro" id="IPR000917">
    <property type="entry name" value="Sulfatase_N"/>
</dbReference>
<evidence type="ECO:0000256" key="1">
    <source>
        <dbReference type="ARBA" id="ARBA00022723"/>
    </source>
</evidence>
<keyword evidence="2 5" id="KW-0378">Hydrolase</keyword>
<dbReference type="Proteomes" id="UP000317371">
    <property type="component" value="Unassembled WGS sequence"/>
</dbReference>
<dbReference type="AlphaFoldDB" id="A0A540VDQ8"/>
<keyword evidence="1" id="KW-0479">Metal-binding</keyword>
<dbReference type="SUPFAM" id="SSF53649">
    <property type="entry name" value="Alkaline phosphatase-like"/>
    <property type="match status" value="1"/>
</dbReference>
<dbReference type="Pfam" id="PF00884">
    <property type="entry name" value="Sulfatase"/>
    <property type="match status" value="1"/>
</dbReference>
<dbReference type="InterPro" id="IPR017850">
    <property type="entry name" value="Alkaline_phosphatase_core_sf"/>
</dbReference>
<evidence type="ECO:0000256" key="2">
    <source>
        <dbReference type="ARBA" id="ARBA00022801"/>
    </source>
</evidence>